<keyword evidence="8" id="KW-1185">Reference proteome</keyword>
<comment type="caution">
    <text evidence="7">The sequence shown here is derived from an EMBL/GenBank/DDBJ whole genome shotgun (WGS) entry which is preliminary data.</text>
</comment>
<evidence type="ECO:0000313" key="8">
    <source>
        <dbReference type="Proteomes" id="UP000762676"/>
    </source>
</evidence>
<dbReference type="GO" id="GO:0005759">
    <property type="term" value="C:mitochondrial matrix"/>
    <property type="evidence" value="ECO:0007669"/>
    <property type="project" value="UniProtKB-SubCell"/>
</dbReference>
<evidence type="ECO:0000256" key="3">
    <source>
        <dbReference type="ARBA" id="ARBA00022448"/>
    </source>
</evidence>
<accession>A0AAV4FVD9</accession>
<dbReference type="PIRSF" id="PIRSF000090">
    <property type="entry name" value="Beta-ETF"/>
    <property type="match status" value="1"/>
</dbReference>
<evidence type="ECO:0000256" key="5">
    <source>
        <dbReference type="PIRNR" id="PIRNR000090"/>
    </source>
</evidence>
<dbReference type="InterPro" id="IPR014729">
    <property type="entry name" value="Rossmann-like_a/b/a_fold"/>
</dbReference>
<evidence type="ECO:0000256" key="1">
    <source>
        <dbReference type="ARBA" id="ARBA00004305"/>
    </source>
</evidence>
<comment type="similarity">
    <text evidence="2 5">Belongs to the ETF beta-subunit/FixA family.</text>
</comment>
<dbReference type="SUPFAM" id="SSF52402">
    <property type="entry name" value="Adenine nucleotide alpha hydrolases-like"/>
    <property type="match status" value="1"/>
</dbReference>
<dbReference type="Proteomes" id="UP000762676">
    <property type="component" value="Unassembled WGS sequence"/>
</dbReference>
<dbReference type="AlphaFoldDB" id="A0AAV4FVD9"/>
<dbReference type="SMART" id="SM00893">
    <property type="entry name" value="ETF"/>
    <property type="match status" value="1"/>
</dbReference>
<name>A0AAV4FVD9_9GAST</name>
<comment type="function">
    <text evidence="5">The electron transfer flavoprotein serves as a specific electron acceptor for several dehydrogenases, including five acyl-CoA dehydrogenases, glutaryl-CoA and sarcosine dehydrogenase. It transfers the electrons to the main mitochondrial respiratory chain via ETF-ubiquinone oxidoreductase (ETF dehydrogenase).</text>
</comment>
<dbReference type="InterPro" id="IPR014730">
    <property type="entry name" value="ETF_a/b_N"/>
</dbReference>
<evidence type="ECO:0000259" key="6">
    <source>
        <dbReference type="SMART" id="SM00893"/>
    </source>
</evidence>
<gene>
    <name evidence="7" type="ORF">ElyMa_002233600</name>
</gene>
<comment type="subcellular location">
    <subcellularLocation>
        <location evidence="1 5">Mitochondrion matrix</location>
    </subcellularLocation>
</comment>
<keyword evidence="3 5" id="KW-0813">Transport</keyword>
<protein>
    <recommendedName>
        <fullName evidence="5">Electron transfer flavoprotein subunit beta</fullName>
        <shortName evidence="5">Beta-ETF</shortName>
    </recommendedName>
</protein>
<evidence type="ECO:0000313" key="7">
    <source>
        <dbReference type="EMBL" id="GFR77278.1"/>
    </source>
</evidence>
<dbReference type="GO" id="GO:0009055">
    <property type="term" value="F:electron transfer activity"/>
    <property type="evidence" value="ECO:0007669"/>
    <property type="project" value="InterPro"/>
</dbReference>
<dbReference type="Pfam" id="PF01012">
    <property type="entry name" value="ETF"/>
    <property type="match status" value="1"/>
</dbReference>
<dbReference type="PANTHER" id="PTHR21294:SF8">
    <property type="entry name" value="ELECTRON TRANSFER FLAVOPROTEIN SUBUNIT BETA"/>
    <property type="match status" value="1"/>
</dbReference>
<proteinExistence type="inferred from homology"/>
<dbReference type="InterPro" id="IPR012255">
    <property type="entry name" value="ETF_b"/>
</dbReference>
<comment type="subunit">
    <text evidence="5">Heterodimer of an alpha and a beta subunit.</text>
</comment>
<evidence type="ECO:0000256" key="2">
    <source>
        <dbReference type="ARBA" id="ARBA00007557"/>
    </source>
</evidence>
<organism evidence="7 8">
    <name type="scientific">Elysia marginata</name>
    <dbReference type="NCBI Taxonomy" id="1093978"/>
    <lineage>
        <taxon>Eukaryota</taxon>
        <taxon>Metazoa</taxon>
        <taxon>Spiralia</taxon>
        <taxon>Lophotrochozoa</taxon>
        <taxon>Mollusca</taxon>
        <taxon>Gastropoda</taxon>
        <taxon>Heterobranchia</taxon>
        <taxon>Euthyneura</taxon>
        <taxon>Panpulmonata</taxon>
        <taxon>Sacoglossa</taxon>
        <taxon>Placobranchoidea</taxon>
        <taxon>Plakobranchidae</taxon>
        <taxon>Elysia</taxon>
    </lineage>
</organism>
<dbReference type="PANTHER" id="PTHR21294">
    <property type="entry name" value="ELECTRON TRANSFER FLAVOPROTEIN BETA-SUBUNIT"/>
    <property type="match status" value="1"/>
</dbReference>
<evidence type="ECO:0000256" key="4">
    <source>
        <dbReference type="ARBA" id="ARBA00022982"/>
    </source>
</evidence>
<dbReference type="Gene3D" id="3.40.50.620">
    <property type="entry name" value="HUPs"/>
    <property type="match status" value="1"/>
</dbReference>
<feature type="domain" description="Electron transfer flavoprotein alpha/beta-subunit N-terminal" evidence="6">
    <location>
        <begin position="23"/>
        <end position="212"/>
    </location>
</feature>
<sequence length="249" mass="27271">MNILVCLSNVPDTASKIKISKDGTKIDSEGLQFVINPNDEFGLTRAIQLKEVIGATLTAVCVGEKPTDQILRKALAIGVDRAIRVNASPTDSLFTSKQIENIFKNGNFDCVIAGKESIDYNGGCVAAMLSARLNIPYVNNCISMEINGNKARCIREINGEKETLSVQIPFVMSSQKGLVEKKDLKIPNMRGIMQARQKTIEVIEATAHTLTHSIKKYGPLPQKEPVELIASDEIDKLVSVLNKKGKIFQ</sequence>
<reference evidence="7 8" key="1">
    <citation type="journal article" date="2021" name="Elife">
        <title>Chloroplast acquisition without the gene transfer in kleptoplastic sea slugs, Plakobranchus ocellatus.</title>
        <authorList>
            <person name="Maeda T."/>
            <person name="Takahashi S."/>
            <person name="Yoshida T."/>
            <person name="Shimamura S."/>
            <person name="Takaki Y."/>
            <person name="Nagai Y."/>
            <person name="Toyoda A."/>
            <person name="Suzuki Y."/>
            <person name="Arimoto A."/>
            <person name="Ishii H."/>
            <person name="Satoh N."/>
            <person name="Nishiyama T."/>
            <person name="Hasebe M."/>
            <person name="Maruyama T."/>
            <person name="Minagawa J."/>
            <person name="Obokata J."/>
            <person name="Shigenobu S."/>
        </authorList>
    </citation>
    <scope>NUCLEOTIDE SEQUENCE [LARGE SCALE GENOMIC DNA]</scope>
</reference>
<dbReference type="CDD" id="cd01714">
    <property type="entry name" value="ETF_beta"/>
    <property type="match status" value="1"/>
</dbReference>
<keyword evidence="5" id="KW-0496">Mitochondrion</keyword>
<keyword evidence="4 5" id="KW-0249">Electron transport</keyword>
<dbReference type="EMBL" id="BMAT01004631">
    <property type="protein sequence ID" value="GFR77278.1"/>
    <property type="molecule type" value="Genomic_DNA"/>
</dbReference>
<dbReference type="InterPro" id="IPR033948">
    <property type="entry name" value="ETF_beta_N"/>
</dbReference>